<sequence length="502" mass="54629">MQQQEPPHLGERINIATRSSHTKLNKQILLRLPLAVPPRAHTPSAYVSGLLHVAPIYFTFESLWQGFLLTHEKAVREKETKIVNGHCGPEGCLFANGKDDGDGNLGQPPPISDRIYSVLNQLRILGLARSSSLLQDIRSITGWSEDVVDEEIEAVVNTGRLREFVAHAKRSIEKHPHVLLAYSWVFYMALFSGGRFIRGSLEAAGHEFWSKTADPIQPSGRACEPPIPAPQQKHRVPEEPVTHTSPGNADGCASLAPLQFFRFATPQDGEDLKTAFKTRLLESETLLTPSEIDNVVQEAICIFDNLNSLISQLDTVFENGSPSGSFDGWASFLMPRIGGRLRDSVTVTRERSLKALSRATAMGRGSGRSSSGSSAQPDSEKKRRLSGHSTTGTNSSHAHGMLTPSAELVERTGLVPVNGHPKVVHFGDNKTPVKLDNREQLLSASGDGSEPGLEPTRREVAEVPAAKRKSVSFASMAIVWNIALLLGVTAVFCGFAAAHARR</sequence>
<feature type="region of interest" description="Disordered" evidence="4">
    <location>
        <begin position="356"/>
        <end position="402"/>
    </location>
</feature>
<dbReference type="AlphaFoldDB" id="A0AAE0KL00"/>
<dbReference type="Gene3D" id="1.20.910.10">
    <property type="entry name" value="Heme oxygenase-like"/>
    <property type="match status" value="1"/>
</dbReference>
<protein>
    <recommendedName>
        <fullName evidence="8">Heme oxygenase</fullName>
    </recommendedName>
</protein>
<proteinExistence type="predicted"/>
<dbReference type="GO" id="GO:0004392">
    <property type="term" value="F:heme oxygenase (decyclizing) activity"/>
    <property type="evidence" value="ECO:0007669"/>
    <property type="project" value="InterPro"/>
</dbReference>
<reference evidence="6" key="1">
    <citation type="journal article" date="2023" name="Mol. Phylogenet. Evol.">
        <title>Genome-scale phylogeny and comparative genomics of the fungal order Sordariales.</title>
        <authorList>
            <person name="Hensen N."/>
            <person name="Bonometti L."/>
            <person name="Westerberg I."/>
            <person name="Brannstrom I.O."/>
            <person name="Guillou S."/>
            <person name="Cros-Aarteil S."/>
            <person name="Calhoun S."/>
            <person name="Haridas S."/>
            <person name="Kuo A."/>
            <person name="Mondo S."/>
            <person name="Pangilinan J."/>
            <person name="Riley R."/>
            <person name="LaButti K."/>
            <person name="Andreopoulos B."/>
            <person name="Lipzen A."/>
            <person name="Chen C."/>
            <person name="Yan M."/>
            <person name="Daum C."/>
            <person name="Ng V."/>
            <person name="Clum A."/>
            <person name="Steindorff A."/>
            <person name="Ohm R.A."/>
            <person name="Martin F."/>
            <person name="Silar P."/>
            <person name="Natvig D.O."/>
            <person name="Lalanne C."/>
            <person name="Gautier V."/>
            <person name="Ament-Velasquez S.L."/>
            <person name="Kruys A."/>
            <person name="Hutchinson M.I."/>
            <person name="Powell A.J."/>
            <person name="Barry K."/>
            <person name="Miller A.N."/>
            <person name="Grigoriev I.V."/>
            <person name="Debuchy R."/>
            <person name="Gladieux P."/>
            <person name="Hiltunen Thoren M."/>
            <person name="Johannesson H."/>
        </authorList>
    </citation>
    <scope>NUCLEOTIDE SEQUENCE</scope>
    <source>
        <strain evidence="6">CBS 232.78</strain>
    </source>
</reference>
<dbReference type="Proteomes" id="UP001285441">
    <property type="component" value="Unassembled WGS sequence"/>
</dbReference>
<dbReference type="InterPro" id="IPR016084">
    <property type="entry name" value="Haem_Oase-like_multi-hlx"/>
</dbReference>
<keyword evidence="5" id="KW-1133">Transmembrane helix</keyword>
<evidence type="ECO:0000313" key="6">
    <source>
        <dbReference type="EMBL" id="KAK3378409.1"/>
    </source>
</evidence>
<evidence type="ECO:0000256" key="1">
    <source>
        <dbReference type="ARBA" id="ARBA00022617"/>
    </source>
</evidence>
<dbReference type="EMBL" id="JAULSW010000006">
    <property type="protein sequence ID" value="KAK3378409.1"/>
    <property type="molecule type" value="Genomic_DNA"/>
</dbReference>
<dbReference type="InterPro" id="IPR002051">
    <property type="entry name" value="Haem_Oase"/>
</dbReference>
<accession>A0AAE0KL00</accession>
<keyword evidence="7" id="KW-1185">Reference proteome</keyword>
<evidence type="ECO:0000256" key="5">
    <source>
        <dbReference type="SAM" id="Phobius"/>
    </source>
</evidence>
<reference evidence="6" key="2">
    <citation type="submission" date="2023-06" db="EMBL/GenBank/DDBJ databases">
        <authorList>
            <consortium name="Lawrence Berkeley National Laboratory"/>
            <person name="Haridas S."/>
            <person name="Hensen N."/>
            <person name="Bonometti L."/>
            <person name="Westerberg I."/>
            <person name="Brannstrom I.O."/>
            <person name="Guillou S."/>
            <person name="Cros-Aarteil S."/>
            <person name="Calhoun S."/>
            <person name="Kuo A."/>
            <person name="Mondo S."/>
            <person name="Pangilinan J."/>
            <person name="Riley R."/>
            <person name="LaButti K."/>
            <person name="Andreopoulos B."/>
            <person name="Lipzen A."/>
            <person name="Chen C."/>
            <person name="Yanf M."/>
            <person name="Daum C."/>
            <person name="Ng V."/>
            <person name="Clum A."/>
            <person name="Steindorff A."/>
            <person name="Ohm R."/>
            <person name="Martin F."/>
            <person name="Silar P."/>
            <person name="Natvig D."/>
            <person name="Lalanne C."/>
            <person name="Gautier V."/>
            <person name="Ament-velasquez S.L."/>
            <person name="Kruys A."/>
            <person name="Hutchinson M.I."/>
            <person name="Powell A.J."/>
            <person name="Barry K."/>
            <person name="Miller A.N."/>
            <person name="Grigoriev I.V."/>
            <person name="Debuchy R."/>
            <person name="Gladieux P."/>
            <person name="Thoren M.H."/>
            <person name="Johannesson H."/>
        </authorList>
    </citation>
    <scope>NUCLEOTIDE SEQUENCE</scope>
    <source>
        <strain evidence="6">CBS 232.78</strain>
    </source>
</reference>
<keyword evidence="5" id="KW-0472">Membrane</keyword>
<evidence type="ECO:0000313" key="7">
    <source>
        <dbReference type="Proteomes" id="UP001285441"/>
    </source>
</evidence>
<evidence type="ECO:0000256" key="2">
    <source>
        <dbReference type="ARBA" id="ARBA00022723"/>
    </source>
</evidence>
<dbReference type="PANTHER" id="PTHR10720">
    <property type="entry name" value="HEME OXYGENASE"/>
    <property type="match status" value="1"/>
</dbReference>
<organism evidence="6 7">
    <name type="scientific">Podospora didyma</name>
    <dbReference type="NCBI Taxonomy" id="330526"/>
    <lineage>
        <taxon>Eukaryota</taxon>
        <taxon>Fungi</taxon>
        <taxon>Dikarya</taxon>
        <taxon>Ascomycota</taxon>
        <taxon>Pezizomycotina</taxon>
        <taxon>Sordariomycetes</taxon>
        <taxon>Sordariomycetidae</taxon>
        <taxon>Sordariales</taxon>
        <taxon>Podosporaceae</taxon>
        <taxon>Podospora</taxon>
    </lineage>
</organism>
<keyword evidence="2" id="KW-0479">Metal-binding</keyword>
<keyword evidence="3" id="KW-0408">Iron</keyword>
<feature type="region of interest" description="Disordered" evidence="4">
    <location>
        <begin position="224"/>
        <end position="245"/>
    </location>
</feature>
<gene>
    <name evidence="6" type="ORF">B0H63DRAFT_246813</name>
</gene>
<keyword evidence="1" id="KW-0349">Heme</keyword>
<dbReference type="PANTHER" id="PTHR10720:SF0">
    <property type="entry name" value="HEME OXYGENASE"/>
    <property type="match status" value="1"/>
</dbReference>
<evidence type="ECO:0008006" key="8">
    <source>
        <dbReference type="Google" id="ProtNLM"/>
    </source>
</evidence>
<name>A0AAE0KL00_9PEZI</name>
<dbReference type="CDD" id="cd19165">
    <property type="entry name" value="HemeO"/>
    <property type="match status" value="1"/>
</dbReference>
<dbReference type="SUPFAM" id="SSF48613">
    <property type="entry name" value="Heme oxygenase-like"/>
    <property type="match status" value="1"/>
</dbReference>
<comment type="caution">
    <text evidence="6">The sequence shown here is derived from an EMBL/GenBank/DDBJ whole genome shotgun (WGS) entry which is preliminary data.</text>
</comment>
<dbReference type="GO" id="GO:0046872">
    <property type="term" value="F:metal ion binding"/>
    <property type="evidence" value="ECO:0007669"/>
    <property type="project" value="UniProtKB-KW"/>
</dbReference>
<dbReference type="GO" id="GO:0006788">
    <property type="term" value="P:heme oxidation"/>
    <property type="evidence" value="ECO:0007669"/>
    <property type="project" value="InterPro"/>
</dbReference>
<evidence type="ECO:0000256" key="3">
    <source>
        <dbReference type="ARBA" id="ARBA00023004"/>
    </source>
</evidence>
<keyword evidence="5" id="KW-0812">Transmembrane</keyword>
<feature type="transmembrane region" description="Helical" evidence="5">
    <location>
        <begin position="478"/>
        <end position="498"/>
    </location>
</feature>
<evidence type="ECO:0000256" key="4">
    <source>
        <dbReference type="SAM" id="MobiDB-lite"/>
    </source>
</evidence>
<feature type="compositionally biased region" description="Low complexity" evidence="4">
    <location>
        <begin position="387"/>
        <end position="400"/>
    </location>
</feature>